<dbReference type="InterPro" id="IPR000073">
    <property type="entry name" value="AB_hydrolase_1"/>
</dbReference>
<dbReference type="Proteomes" id="UP000536685">
    <property type="component" value="Unassembled WGS sequence"/>
</dbReference>
<organism evidence="2 3">
    <name type="scientific">Conyzicola lurida</name>
    <dbReference type="NCBI Taxonomy" id="1172621"/>
    <lineage>
        <taxon>Bacteria</taxon>
        <taxon>Bacillati</taxon>
        <taxon>Actinomycetota</taxon>
        <taxon>Actinomycetes</taxon>
        <taxon>Micrococcales</taxon>
        <taxon>Microbacteriaceae</taxon>
        <taxon>Conyzicola</taxon>
    </lineage>
</organism>
<proteinExistence type="predicted"/>
<sequence length="250" mass="26640">MSHRRAGTTAAPAIRTLSVPSAAVHPGPTYVLLHGVGLSHRSFTRLARILSLSGRVVSFDLPGFGPTPKPDRPWSVEDYAAVVRAELARLQTGPAVVVGHSMGAQFAIELARHDPDAVSHLVLVGPVVNAAKRTLREQTVGLLRDSALEPPDTQAMVAIDYLRCGMPWFLTEAAAMRDYPTESAIAGVRHPVLVVRGENDPIADADWCASLARRAPDGRVATIPGSRHNVVHSNAAAVADAIRAFVVTPR</sequence>
<dbReference type="InterPro" id="IPR029058">
    <property type="entry name" value="AB_hydrolase_fold"/>
</dbReference>
<dbReference type="AlphaFoldDB" id="A0A841ARG1"/>
<evidence type="ECO:0000259" key="1">
    <source>
        <dbReference type="Pfam" id="PF12697"/>
    </source>
</evidence>
<dbReference type="InterPro" id="IPR050266">
    <property type="entry name" value="AB_hydrolase_sf"/>
</dbReference>
<dbReference type="PANTHER" id="PTHR43798">
    <property type="entry name" value="MONOACYLGLYCEROL LIPASE"/>
    <property type="match status" value="1"/>
</dbReference>
<keyword evidence="3" id="KW-1185">Reference proteome</keyword>
<dbReference type="GO" id="GO:0047372">
    <property type="term" value="F:monoacylglycerol lipase activity"/>
    <property type="evidence" value="ECO:0007669"/>
    <property type="project" value="TreeGrafter"/>
</dbReference>
<accession>A0A841ARG1</accession>
<dbReference type="EMBL" id="JACHMJ010000001">
    <property type="protein sequence ID" value="MBB5844361.1"/>
    <property type="molecule type" value="Genomic_DNA"/>
</dbReference>
<protein>
    <submittedName>
        <fullName evidence="2">Pimeloyl-ACP methyl ester carboxylesterase</fullName>
    </submittedName>
</protein>
<dbReference type="GO" id="GO:0046464">
    <property type="term" value="P:acylglycerol catabolic process"/>
    <property type="evidence" value="ECO:0007669"/>
    <property type="project" value="TreeGrafter"/>
</dbReference>
<dbReference type="RefSeq" id="WP_184238427.1">
    <property type="nucleotide sequence ID" value="NZ_JACHMJ010000001.1"/>
</dbReference>
<dbReference type="Pfam" id="PF12697">
    <property type="entry name" value="Abhydrolase_6"/>
    <property type="match status" value="1"/>
</dbReference>
<evidence type="ECO:0000313" key="2">
    <source>
        <dbReference type="EMBL" id="MBB5844361.1"/>
    </source>
</evidence>
<reference evidence="2 3" key="1">
    <citation type="submission" date="2020-08" db="EMBL/GenBank/DDBJ databases">
        <title>Sequencing the genomes of 1000 actinobacteria strains.</title>
        <authorList>
            <person name="Klenk H.-P."/>
        </authorList>
    </citation>
    <scope>NUCLEOTIDE SEQUENCE [LARGE SCALE GENOMIC DNA]</scope>
    <source>
        <strain evidence="2 3">DSM 105784</strain>
    </source>
</reference>
<dbReference type="GO" id="GO:0016020">
    <property type="term" value="C:membrane"/>
    <property type="evidence" value="ECO:0007669"/>
    <property type="project" value="TreeGrafter"/>
</dbReference>
<evidence type="ECO:0000313" key="3">
    <source>
        <dbReference type="Proteomes" id="UP000536685"/>
    </source>
</evidence>
<feature type="domain" description="AB hydrolase-1" evidence="1">
    <location>
        <begin position="31"/>
        <end position="241"/>
    </location>
</feature>
<dbReference type="SUPFAM" id="SSF53474">
    <property type="entry name" value="alpha/beta-Hydrolases"/>
    <property type="match status" value="1"/>
</dbReference>
<dbReference type="Gene3D" id="3.40.50.1820">
    <property type="entry name" value="alpha/beta hydrolase"/>
    <property type="match status" value="1"/>
</dbReference>
<comment type="caution">
    <text evidence="2">The sequence shown here is derived from an EMBL/GenBank/DDBJ whole genome shotgun (WGS) entry which is preliminary data.</text>
</comment>
<name>A0A841ARG1_9MICO</name>
<dbReference type="PANTHER" id="PTHR43798:SF5">
    <property type="entry name" value="MONOACYLGLYCEROL LIPASE ABHD6"/>
    <property type="match status" value="1"/>
</dbReference>
<gene>
    <name evidence="2" type="ORF">HD599_002684</name>
</gene>
<dbReference type="PRINTS" id="PR00111">
    <property type="entry name" value="ABHYDROLASE"/>
</dbReference>